<feature type="non-terminal residue" evidence="1">
    <location>
        <position position="195"/>
    </location>
</feature>
<name>A0A5J4VW97_9EUKA</name>
<comment type="caution">
    <text evidence="1">The sequence shown here is derived from an EMBL/GenBank/DDBJ whole genome shotgun (WGS) entry which is preliminary data.</text>
</comment>
<dbReference type="EMBL" id="SNRW01004621">
    <property type="protein sequence ID" value="KAA6386855.1"/>
    <property type="molecule type" value="Genomic_DNA"/>
</dbReference>
<organism evidence="1 2">
    <name type="scientific">Streblomastix strix</name>
    <dbReference type="NCBI Taxonomy" id="222440"/>
    <lineage>
        <taxon>Eukaryota</taxon>
        <taxon>Metamonada</taxon>
        <taxon>Preaxostyla</taxon>
        <taxon>Oxymonadida</taxon>
        <taxon>Streblomastigidae</taxon>
        <taxon>Streblomastix</taxon>
    </lineage>
</organism>
<dbReference type="AlphaFoldDB" id="A0A5J4VW97"/>
<gene>
    <name evidence="1" type="ORF">EZS28_017614</name>
</gene>
<evidence type="ECO:0000313" key="2">
    <source>
        <dbReference type="Proteomes" id="UP000324800"/>
    </source>
</evidence>
<evidence type="ECO:0000313" key="1">
    <source>
        <dbReference type="EMBL" id="KAA6386855.1"/>
    </source>
</evidence>
<sequence>MKVKSCKAITDGGGIFLSSGLGSKIILDKSEIYQCESNGNGGGIYSQIFISSQNSYQISGFGGGIFLICDGKYYPSQKNMDFHGMKIYNNSADKFGQSAYVVMNNVSEWCQHGILGEYLKGNYSDTYSNETDLEGIAMNMNIFNYATQQLIQQQQQPLELFWRILGILNKANVIAKVSMTKTKLSFILEGQNMIS</sequence>
<accession>A0A5J4VW97</accession>
<evidence type="ECO:0008006" key="3">
    <source>
        <dbReference type="Google" id="ProtNLM"/>
    </source>
</evidence>
<proteinExistence type="predicted"/>
<reference evidence="1 2" key="1">
    <citation type="submission" date="2019-03" db="EMBL/GenBank/DDBJ databases">
        <title>Single cell metagenomics reveals metabolic interactions within the superorganism composed of flagellate Streblomastix strix and complex community of Bacteroidetes bacteria on its surface.</title>
        <authorList>
            <person name="Treitli S.C."/>
            <person name="Kolisko M."/>
            <person name="Husnik F."/>
            <person name="Keeling P."/>
            <person name="Hampl V."/>
        </authorList>
    </citation>
    <scope>NUCLEOTIDE SEQUENCE [LARGE SCALE GENOMIC DNA]</scope>
    <source>
        <strain evidence="1">ST1C</strain>
    </source>
</reference>
<dbReference type="Proteomes" id="UP000324800">
    <property type="component" value="Unassembled WGS sequence"/>
</dbReference>
<protein>
    <recommendedName>
        <fullName evidence="3">Right handed beta helix domain-containing protein</fullName>
    </recommendedName>
</protein>